<feature type="transmembrane region" description="Helical" evidence="8">
    <location>
        <begin position="147"/>
        <end position="167"/>
    </location>
</feature>
<evidence type="ECO:0000256" key="4">
    <source>
        <dbReference type="ARBA" id="ARBA00022475"/>
    </source>
</evidence>
<feature type="transmembrane region" description="Helical" evidence="8">
    <location>
        <begin position="275"/>
        <end position="297"/>
    </location>
</feature>
<keyword evidence="7 8" id="KW-0472">Membrane</keyword>
<feature type="transmembrane region" description="Helical" evidence="8">
    <location>
        <begin position="115"/>
        <end position="135"/>
    </location>
</feature>
<dbReference type="CDD" id="cd06550">
    <property type="entry name" value="TM_ABC_iron-siderophores_like"/>
    <property type="match status" value="1"/>
</dbReference>
<keyword evidence="3" id="KW-0813">Transport</keyword>
<accession>A0ABS4X283</accession>
<keyword evidence="10" id="KW-1185">Reference proteome</keyword>
<protein>
    <submittedName>
        <fullName evidence="9">Iron complex transport system permease protein</fullName>
    </submittedName>
</protein>
<evidence type="ECO:0000256" key="6">
    <source>
        <dbReference type="ARBA" id="ARBA00022989"/>
    </source>
</evidence>
<dbReference type="Gene3D" id="1.10.3470.10">
    <property type="entry name" value="ABC transporter involved in vitamin B12 uptake, BtuC"/>
    <property type="match status" value="1"/>
</dbReference>
<dbReference type="PANTHER" id="PTHR30472:SF1">
    <property type="entry name" value="FE(3+) DICITRATE TRANSPORT SYSTEM PERMEASE PROTEIN FECC-RELATED"/>
    <property type="match status" value="1"/>
</dbReference>
<keyword evidence="5 8" id="KW-0812">Transmembrane</keyword>
<feature type="transmembrane region" description="Helical" evidence="8">
    <location>
        <begin position="59"/>
        <end position="77"/>
    </location>
</feature>
<dbReference type="PANTHER" id="PTHR30472">
    <property type="entry name" value="FERRIC ENTEROBACTIN TRANSPORT SYSTEM PERMEASE PROTEIN"/>
    <property type="match status" value="1"/>
</dbReference>
<evidence type="ECO:0000313" key="10">
    <source>
        <dbReference type="Proteomes" id="UP001519290"/>
    </source>
</evidence>
<comment type="caution">
    <text evidence="9">The sequence shown here is derived from an EMBL/GenBank/DDBJ whole genome shotgun (WGS) entry which is preliminary data.</text>
</comment>
<feature type="transmembrane region" description="Helical" evidence="8">
    <location>
        <begin position="89"/>
        <end position="109"/>
    </location>
</feature>
<reference evidence="9 10" key="1">
    <citation type="submission" date="2021-03" db="EMBL/GenBank/DDBJ databases">
        <title>Sequencing the genomes of 1000 actinobacteria strains.</title>
        <authorList>
            <person name="Klenk H.-P."/>
        </authorList>
    </citation>
    <scope>NUCLEOTIDE SEQUENCE [LARGE SCALE GENOMIC DNA]</scope>
    <source>
        <strain evidence="9 10">DSM 14566</strain>
    </source>
</reference>
<dbReference type="InterPro" id="IPR037294">
    <property type="entry name" value="ABC_BtuC-like"/>
</dbReference>
<evidence type="ECO:0000256" key="2">
    <source>
        <dbReference type="ARBA" id="ARBA00007935"/>
    </source>
</evidence>
<organism evidence="9 10">
    <name type="scientific">Brachybacterium sacelli</name>
    <dbReference type="NCBI Taxonomy" id="173364"/>
    <lineage>
        <taxon>Bacteria</taxon>
        <taxon>Bacillati</taxon>
        <taxon>Actinomycetota</taxon>
        <taxon>Actinomycetes</taxon>
        <taxon>Micrococcales</taxon>
        <taxon>Dermabacteraceae</taxon>
        <taxon>Brachybacterium</taxon>
    </lineage>
</organism>
<comment type="subcellular location">
    <subcellularLocation>
        <location evidence="1">Cell membrane</location>
        <topology evidence="1">Multi-pass membrane protein</topology>
    </subcellularLocation>
</comment>
<dbReference type="EMBL" id="JAGIOD010000001">
    <property type="protein sequence ID" value="MBP2382565.1"/>
    <property type="molecule type" value="Genomic_DNA"/>
</dbReference>
<dbReference type="RefSeq" id="WP_209902487.1">
    <property type="nucleotide sequence ID" value="NZ_BAAAJW010000007.1"/>
</dbReference>
<dbReference type="Pfam" id="PF01032">
    <property type="entry name" value="FecCD"/>
    <property type="match status" value="1"/>
</dbReference>
<name>A0ABS4X283_9MICO</name>
<evidence type="ECO:0000256" key="3">
    <source>
        <dbReference type="ARBA" id="ARBA00022448"/>
    </source>
</evidence>
<dbReference type="SUPFAM" id="SSF81345">
    <property type="entry name" value="ABC transporter involved in vitamin B12 uptake, BtuC"/>
    <property type="match status" value="1"/>
</dbReference>
<evidence type="ECO:0000256" key="1">
    <source>
        <dbReference type="ARBA" id="ARBA00004651"/>
    </source>
</evidence>
<comment type="similarity">
    <text evidence="2">Belongs to the binding-protein-dependent transport system permease family. FecCD subfamily.</text>
</comment>
<evidence type="ECO:0000256" key="5">
    <source>
        <dbReference type="ARBA" id="ARBA00022692"/>
    </source>
</evidence>
<keyword evidence="6 8" id="KW-1133">Transmembrane helix</keyword>
<feature type="transmembrane region" description="Helical" evidence="8">
    <location>
        <begin position="187"/>
        <end position="208"/>
    </location>
</feature>
<evidence type="ECO:0000256" key="8">
    <source>
        <dbReference type="SAM" id="Phobius"/>
    </source>
</evidence>
<gene>
    <name evidence="9" type="ORF">JOF43_002522</name>
</gene>
<dbReference type="Proteomes" id="UP001519290">
    <property type="component" value="Unassembled WGS sequence"/>
</dbReference>
<dbReference type="InterPro" id="IPR000522">
    <property type="entry name" value="ABC_transptr_permease_BtuC"/>
</dbReference>
<evidence type="ECO:0000313" key="9">
    <source>
        <dbReference type="EMBL" id="MBP2382565.1"/>
    </source>
</evidence>
<keyword evidence="4" id="KW-1003">Cell membrane</keyword>
<feature type="transmembrane region" description="Helical" evidence="8">
    <location>
        <begin position="303"/>
        <end position="321"/>
    </location>
</feature>
<evidence type="ECO:0000256" key="7">
    <source>
        <dbReference type="ARBA" id="ARBA00023136"/>
    </source>
</evidence>
<sequence>MRTALLTAGLLIGLLSSVVLSLAVGARPLSVAEILNVLRDHGSAEATALLWDYRLPRTLVALLVGAALAVAGGLIQAFTRNPLADPGILGVNAGAAFAVTVAIAALGVVDTSGLIVAALLGAAVASLAVVAIGAGGRGPATPLRTTLAGVALAAVLGGVTSGLRLLDPGTFDRFRVWAAGSVAGPDLAQLVSVAPWIGIGLLIALGVTRPLNAIALGEDLAGSLGVRLAPARVLAVGAVTLLAGAATAIAGPISFLGLMVPHAVRWTVGPDQRRILPLSVLGGALLLLVSDVLARVVLPGRELPVGVVTAFVGAPVLVLLVRRRRVSGL</sequence>
<proteinExistence type="inferred from homology"/>